<proteinExistence type="predicted"/>
<protein>
    <submittedName>
        <fullName evidence="1">Sentrin/sumo-specific protease</fullName>
    </submittedName>
</protein>
<keyword evidence="1" id="KW-0645">Protease</keyword>
<keyword evidence="2" id="KW-1185">Reference proteome</keyword>
<comment type="caution">
    <text evidence="1">The sequence shown here is derived from an EMBL/GenBank/DDBJ whole genome shotgun (WGS) entry which is preliminary data.</text>
</comment>
<gene>
    <name evidence="1" type="ORF">MML48_3g00005004</name>
</gene>
<sequence length="651" mass="74942">MDIIHHIRQLLSGYNIFSRKRRAIDDENPVTTKIRRISTSQMSSPEDDWTSTSSINSLRRRSGVLPKKLTPRHRTSWLKDNNPIVIDDDDDDIIEVKKPLEFDFTRKSTFKHTSTPNYPTSKTVQNGDNDVTFVKYISPEERKALTKKRGFDYQIKPNLFNFQNGSGLPTANKFTNGTRRKETGSVFNNISGKYASQAKKIPSPTSAVDHSFRLDEKRKYKELLSKAAPNALKKSLLDSFAEYSTPVGKICPPFRFEPTRSKKLLDLALKSNEKKENFIDLTNGNDKGKSNGKIKPRRSATSDKIEKVLNEMDNEVVVKDSDSDVEVLPTPPSPKSDFPVEKCNSLKTFVHPSQPIHDKWFSNEIKKHGEVVERTQKLIEEQQLTLQRCNSINDELRVKLLREKVSECLHIKELLVHDESKEESAFPELSPQQEAIINNALDSRQPASEILSTKFNISITRQDILTLAGLNWLNDEVINFYMNLIIERGKMNKWPKVYAMNTFFYPKVISGGQSSVRRWTRKVDIFSYDIIAIPIHLGMHWCMSLIDFRKRRITYYDSMGSSNAKCLKALLAYLEDEHLDKKKSEFEVSDWRLTNAKDIPQQMNGSDCGMFACTFAEVLTRDAEINFSQEHMPYLRRKMVLEILENRLLIS</sequence>
<organism evidence="1 2">
    <name type="scientific">Holotrichia oblita</name>
    <name type="common">Chafer beetle</name>
    <dbReference type="NCBI Taxonomy" id="644536"/>
    <lineage>
        <taxon>Eukaryota</taxon>
        <taxon>Metazoa</taxon>
        <taxon>Ecdysozoa</taxon>
        <taxon>Arthropoda</taxon>
        <taxon>Hexapoda</taxon>
        <taxon>Insecta</taxon>
        <taxon>Pterygota</taxon>
        <taxon>Neoptera</taxon>
        <taxon>Endopterygota</taxon>
        <taxon>Coleoptera</taxon>
        <taxon>Polyphaga</taxon>
        <taxon>Scarabaeiformia</taxon>
        <taxon>Scarabaeidae</taxon>
        <taxon>Melolonthinae</taxon>
        <taxon>Holotrichia</taxon>
    </lineage>
</organism>
<reference evidence="1" key="1">
    <citation type="submission" date="2022-04" db="EMBL/GenBank/DDBJ databases">
        <title>Chromosome-scale genome assembly of Holotrichia oblita Faldermann.</title>
        <authorList>
            <person name="Rongchong L."/>
        </authorList>
    </citation>
    <scope>NUCLEOTIDE SEQUENCE</scope>
    <source>
        <strain evidence="1">81SQS9</strain>
    </source>
</reference>
<name>A0ACB9THJ9_HOLOL</name>
<keyword evidence="1" id="KW-0378">Hydrolase</keyword>
<evidence type="ECO:0000313" key="2">
    <source>
        <dbReference type="Proteomes" id="UP001056778"/>
    </source>
</evidence>
<dbReference type="Proteomes" id="UP001056778">
    <property type="component" value="Chromosome 3"/>
</dbReference>
<dbReference type="EMBL" id="CM043017">
    <property type="protein sequence ID" value="KAI4466217.1"/>
    <property type="molecule type" value="Genomic_DNA"/>
</dbReference>
<evidence type="ECO:0000313" key="1">
    <source>
        <dbReference type="EMBL" id="KAI4466217.1"/>
    </source>
</evidence>
<accession>A0ACB9THJ9</accession>